<dbReference type="PANTHER" id="PTHR42944">
    <property type="entry name" value="ADENINE DNA GLYCOSYLASE"/>
    <property type="match status" value="1"/>
</dbReference>
<dbReference type="FunFam" id="1.10.340.30:FF:000002">
    <property type="entry name" value="Adenine DNA glycosylase"/>
    <property type="match status" value="1"/>
</dbReference>
<evidence type="ECO:0000256" key="10">
    <source>
        <dbReference type="ARBA" id="ARBA00023014"/>
    </source>
</evidence>
<dbReference type="SMART" id="SM00478">
    <property type="entry name" value="ENDO3c"/>
    <property type="match status" value="1"/>
</dbReference>
<dbReference type="Proteomes" id="UP000246740">
    <property type="component" value="Unassembled WGS sequence"/>
</dbReference>
<keyword evidence="10" id="KW-0411">Iron-sulfur</keyword>
<evidence type="ECO:0000256" key="9">
    <source>
        <dbReference type="ARBA" id="ARBA00023004"/>
    </source>
</evidence>
<reference evidence="16 17" key="1">
    <citation type="journal article" date="2018" name="Mol. Biol. Evol.">
        <title>Broad Genomic Sampling Reveals a Smut Pathogenic Ancestry of the Fungal Clade Ustilaginomycotina.</title>
        <authorList>
            <person name="Kijpornyongpan T."/>
            <person name="Mondo S.J."/>
            <person name="Barry K."/>
            <person name="Sandor L."/>
            <person name="Lee J."/>
            <person name="Lipzen A."/>
            <person name="Pangilinan J."/>
            <person name="LaButti K."/>
            <person name="Hainaut M."/>
            <person name="Henrissat B."/>
            <person name="Grigoriev I.V."/>
            <person name="Spatafora J.W."/>
            <person name="Aime M.C."/>
        </authorList>
    </citation>
    <scope>NUCLEOTIDE SEQUENCE [LARGE SCALE GENOMIC DNA]</scope>
    <source>
        <strain evidence="16 17">MCA 3645</strain>
    </source>
</reference>
<dbReference type="InterPro" id="IPR011257">
    <property type="entry name" value="DNA_glycosylase"/>
</dbReference>
<evidence type="ECO:0000256" key="8">
    <source>
        <dbReference type="ARBA" id="ARBA00022801"/>
    </source>
</evidence>
<dbReference type="Gene3D" id="1.10.340.30">
    <property type="entry name" value="Hypothetical protein, domain 2"/>
    <property type="match status" value="1"/>
</dbReference>
<keyword evidence="8" id="KW-0378">Hydrolase</keyword>
<feature type="region of interest" description="Disordered" evidence="14">
    <location>
        <begin position="454"/>
        <end position="473"/>
    </location>
</feature>
<dbReference type="STRING" id="1882483.A0A317XIA7"/>
<dbReference type="GO" id="GO:0046872">
    <property type="term" value="F:metal ion binding"/>
    <property type="evidence" value="ECO:0007669"/>
    <property type="project" value="UniProtKB-UniRule"/>
</dbReference>
<dbReference type="SUPFAM" id="SSF55811">
    <property type="entry name" value="Nudix"/>
    <property type="match status" value="1"/>
</dbReference>
<dbReference type="AlphaFoldDB" id="A0A317XIA7"/>
<dbReference type="Pfam" id="PF14815">
    <property type="entry name" value="NUDIX_4"/>
    <property type="match status" value="1"/>
</dbReference>
<comment type="catalytic activity">
    <reaction evidence="1 13">
        <text>Hydrolyzes free adenine bases from 7,8-dihydro-8-oxoguanine:adenine mismatched double-stranded DNA, leaving an apurinic site.</text>
        <dbReference type="EC" id="3.2.2.31"/>
    </reaction>
</comment>
<dbReference type="FunCoup" id="A0A317XIA7">
    <property type="interactions" value="214"/>
</dbReference>
<accession>A0A317XIA7</accession>
<dbReference type="GO" id="GO:0006285">
    <property type="term" value="P:base-excision repair, AP site formation"/>
    <property type="evidence" value="ECO:0007669"/>
    <property type="project" value="UniProtKB-ARBA"/>
</dbReference>
<evidence type="ECO:0000256" key="4">
    <source>
        <dbReference type="ARBA" id="ARBA00022023"/>
    </source>
</evidence>
<organism evidence="16 17">
    <name type="scientific">Testicularia cyperi</name>
    <dbReference type="NCBI Taxonomy" id="1882483"/>
    <lineage>
        <taxon>Eukaryota</taxon>
        <taxon>Fungi</taxon>
        <taxon>Dikarya</taxon>
        <taxon>Basidiomycota</taxon>
        <taxon>Ustilaginomycotina</taxon>
        <taxon>Ustilaginomycetes</taxon>
        <taxon>Ustilaginales</taxon>
        <taxon>Anthracoideaceae</taxon>
        <taxon>Testicularia</taxon>
    </lineage>
</organism>
<evidence type="ECO:0000259" key="15">
    <source>
        <dbReference type="SMART" id="SM00478"/>
    </source>
</evidence>
<evidence type="ECO:0000256" key="2">
    <source>
        <dbReference type="ARBA" id="ARBA00008343"/>
    </source>
</evidence>
<dbReference type="GO" id="GO:0034039">
    <property type="term" value="F:8-oxo-7,8-dihydroguanine DNA N-glycosylase activity"/>
    <property type="evidence" value="ECO:0007669"/>
    <property type="project" value="TreeGrafter"/>
</dbReference>
<dbReference type="GO" id="GO:0035485">
    <property type="term" value="F:adenine/guanine mispair binding"/>
    <property type="evidence" value="ECO:0007669"/>
    <property type="project" value="TreeGrafter"/>
</dbReference>
<dbReference type="GO" id="GO:0051539">
    <property type="term" value="F:4 iron, 4 sulfur cluster binding"/>
    <property type="evidence" value="ECO:0007669"/>
    <property type="project" value="UniProtKB-UniRule"/>
</dbReference>
<dbReference type="PANTHER" id="PTHR42944:SF1">
    <property type="entry name" value="ADENINE DNA GLYCOSYLASE"/>
    <property type="match status" value="1"/>
</dbReference>
<sequence length="511" mass="56688">MPWRLEWINPSQFASQDEVKEALKVRAYQVWISEIMLQQTRVETVKSYWINWMSKWPTIEDLAAADPEDVLSAWRGLGYYSRATRIHTAAKQVVEDQDLQGFLPELPQDLQKHVPGVGPYTAGAISSIVFGHPVPILDGNVARVLSRQMALYANPKAKATTDALWAAADVLVKRASQTGTDERTYKDTRGTKSRIPGQWNQALMELGSTICTPAPNCTVCPIKSTCMVVKEAQASVDDQCDVPDIEDLCSLCEPMPLDTETADELGPKAQTKAKVPANTKMRQATLSFGQTTPKSQSGTSQKQETVDKAIEKHAKMFPMKLVKQRIRQEECIVCVIARKTKKSKGISNCDFVIEQRPSKGLLANMWQFPSLTISTTEAGDSATPTLLFADEEQKAIALRHAASLLEQSSARSRKAGSLAHVRQLGSITHIFSHLQLIMHVHLLVMRDAKVDIRSESQDTAGPTKNKDFGTAMSHKAPRRWADAAIVEAETMGTGMRNCWRTVQQYLNSQVL</sequence>
<keyword evidence="17" id="KW-1185">Reference proteome</keyword>
<dbReference type="InParanoid" id="A0A317XIA7"/>
<dbReference type="CDD" id="cd03431">
    <property type="entry name" value="NUDIX_DNA_Glycosylase_C-MutY"/>
    <property type="match status" value="1"/>
</dbReference>
<keyword evidence="7 13" id="KW-0227">DNA damage</keyword>
<keyword evidence="9 13" id="KW-0408">Iron</keyword>
<keyword evidence="12 13" id="KW-0326">Glycosidase</keyword>
<evidence type="ECO:0000256" key="12">
    <source>
        <dbReference type="ARBA" id="ARBA00023295"/>
    </source>
</evidence>
<comment type="similarity">
    <text evidence="2 13">Belongs to the Nth/MutY family.</text>
</comment>
<dbReference type="GO" id="GO:0006298">
    <property type="term" value="P:mismatch repair"/>
    <property type="evidence" value="ECO:0007669"/>
    <property type="project" value="TreeGrafter"/>
</dbReference>
<name>A0A317XIA7_9BASI</name>
<comment type="cofactor">
    <cofactor evidence="13">
        <name>[4Fe-4S] cluster</name>
        <dbReference type="ChEBI" id="CHEBI:49883"/>
    </cofactor>
    <text evidence="13">Binds 1 [4Fe-4S] cluster.</text>
</comment>
<dbReference type="Pfam" id="PF00730">
    <property type="entry name" value="HhH-GPD"/>
    <property type="match status" value="1"/>
</dbReference>
<protein>
    <recommendedName>
        <fullName evidence="4 13">Adenine DNA glycosylase</fullName>
        <ecNumber evidence="3 13">3.2.2.31</ecNumber>
    </recommendedName>
</protein>
<dbReference type="GO" id="GO:0032357">
    <property type="term" value="F:oxidized purine DNA binding"/>
    <property type="evidence" value="ECO:0007669"/>
    <property type="project" value="TreeGrafter"/>
</dbReference>
<evidence type="ECO:0000256" key="13">
    <source>
        <dbReference type="RuleBase" id="RU365096"/>
    </source>
</evidence>
<dbReference type="OrthoDB" id="10248838at2759"/>
<proteinExistence type="inferred from homology"/>
<dbReference type="InterPro" id="IPR044298">
    <property type="entry name" value="MIG/MutY"/>
</dbReference>
<dbReference type="InterPro" id="IPR029119">
    <property type="entry name" value="MutY_C"/>
</dbReference>
<dbReference type="GO" id="GO:0000701">
    <property type="term" value="F:purine-specific mismatch base pair DNA N-glycosylase activity"/>
    <property type="evidence" value="ECO:0007669"/>
    <property type="project" value="UniProtKB-EC"/>
</dbReference>
<comment type="function">
    <text evidence="13">Adenine glycosylase active on G-A mispairs.</text>
</comment>
<evidence type="ECO:0000256" key="11">
    <source>
        <dbReference type="ARBA" id="ARBA00023204"/>
    </source>
</evidence>
<dbReference type="InterPro" id="IPR015797">
    <property type="entry name" value="NUDIX_hydrolase-like_dom_sf"/>
</dbReference>
<keyword evidence="6" id="KW-0479">Metal-binding</keyword>
<keyword evidence="11" id="KW-0234">DNA repair</keyword>
<gene>
    <name evidence="16" type="ORF">BCV70DRAFT_203064</name>
</gene>
<dbReference type="InterPro" id="IPR023170">
    <property type="entry name" value="HhH_base_excis_C"/>
</dbReference>
<evidence type="ECO:0000256" key="14">
    <source>
        <dbReference type="SAM" id="MobiDB-lite"/>
    </source>
</evidence>
<dbReference type="CDD" id="cd00056">
    <property type="entry name" value="ENDO3c"/>
    <property type="match status" value="1"/>
</dbReference>
<evidence type="ECO:0000256" key="1">
    <source>
        <dbReference type="ARBA" id="ARBA00000843"/>
    </source>
</evidence>
<dbReference type="EMBL" id="KZ819214">
    <property type="protein sequence ID" value="PWY97228.1"/>
    <property type="molecule type" value="Genomic_DNA"/>
</dbReference>
<dbReference type="GO" id="GO:0005634">
    <property type="term" value="C:nucleus"/>
    <property type="evidence" value="ECO:0007669"/>
    <property type="project" value="TreeGrafter"/>
</dbReference>
<dbReference type="SUPFAM" id="SSF48150">
    <property type="entry name" value="DNA-glycosylase"/>
    <property type="match status" value="1"/>
</dbReference>
<evidence type="ECO:0000256" key="5">
    <source>
        <dbReference type="ARBA" id="ARBA00022485"/>
    </source>
</evidence>
<evidence type="ECO:0000313" key="17">
    <source>
        <dbReference type="Proteomes" id="UP000246740"/>
    </source>
</evidence>
<feature type="domain" description="HhH-GPD" evidence="15">
    <location>
        <begin position="36"/>
        <end position="209"/>
    </location>
</feature>
<evidence type="ECO:0000256" key="3">
    <source>
        <dbReference type="ARBA" id="ARBA00012045"/>
    </source>
</evidence>
<dbReference type="Gene3D" id="1.10.1670.10">
    <property type="entry name" value="Helix-hairpin-Helix base-excision DNA repair enzymes (C-terminal)"/>
    <property type="match status" value="1"/>
</dbReference>
<keyword evidence="5" id="KW-0004">4Fe-4S</keyword>
<evidence type="ECO:0000256" key="7">
    <source>
        <dbReference type="ARBA" id="ARBA00022763"/>
    </source>
</evidence>
<dbReference type="Gene3D" id="3.90.79.10">
    <property type="entry name" value="Nucleoside Triphosphate Pyrophosphohydrolase"/>
    <property type="match status" value="1"/>
</dbReference>
<dbReference type="EC" id="3.2.2.31" evidence="3 13"/>
<dbReference type="InterPro" id="IPR003265">
    <property type="entry name" value="HhH-GPD_domain"/>
</dbReference>
<evidence type="ECO:0000313" key="16">
    <source>
        <dbReference type="EMBL" id="PWY97228.1"/>
    </source>
</evidence>
<evidence type="ECO:0000256" key="6">
    <source>
        <dbReference type="ARBA" id="ARBA00022723"/>
    </source>
</evidence>